<dbReference type="AlphaFoldDB" id="A0A6C0CTY7"/>
<evidence type="ECO:0000313" key="2">
    <source>
        <dbReference type="EMBL" id="QHT06955.1"/>
    </source>
</evidence>
<proteinExistence type="predicted"/>
<protein>
    <submittedName>
        <fullName evidence="2">Uncharacterized protein</fullName>
    </submittedName>
</protein>
<organism evidence="2">
    <name type="scientific">viral metagenome</name>
    <dbReference type="NCBI Taxonomy" id="1070528"/>
    <lineage>
        <taxon>unclassified sequences</taxon>
        <taxon>metagenomes</taxon>
        <taxon>organismal metagenomes</taxon>
    </lineage>
</organism>
<feature type="transmembrane region" description="Helical" evidence="1">
    <location>
        <begin position="75"/>
        <end position="92"/>
    </location>
</feature>
<keyword evidence="1" id="KW-0472">Membrane</keyword>
<evidence type="ECO:0000256" key="1">
    <source>
        <dbReference type="SAM" id="Phobius"/>
    </source>
</evidence>
<sequence>MFISSGPSQFLAVVYSIITVLLFIALIIQSSKKSAFQWSGLFSIILFILMFLLIIYDTDCLTVGGCTTWSLVRAIFYSIIPVVVIVLVLYSYTTQLDNIPKKGKKEEEFV</sequence>
<dbReference type="EMBL" id="MN739479">
    <property type="protein sequence ID" value="QHT06955.1"/>
    <property type="molecule type" value="Genomic_DNA"/>
</dbReference>
<accession>A0A6C0CTY7</accession>
<keyword evidence="1" id="KW-0812">Transmembrane</keyword>
<keyword evidence="1" id="KW-1133">Transmembrane helix</keyword>
<reference evidence="2" key="1">
    <citation type="journal article" date="2020" name="Nature">
        <title>Giant virus diversity and host interactions through global metagenomics.</title>
        <authorList>
            <person name="Schulz F."/>
            <person name="Roux S."/>
            <person name="Paez-Espino D."/>
            <person name="Jungbluth S."/>
            <person name="Walsh D.A."/>
            <person name="Denef V.J."/>
            <person name="McMahon K.D."/>
            <person name="Konstantinidis K.T."/>
            <person name="Eloe-Fadrosh E.A."/>
            <person name="Kyrpides N.C."/>
            <person name="Woyke T."/>
        </authorList>
    </citation>
    <scope>NUCLEOTIDE SEQUENCE</scope>
    <source>
        <strain evidence="2">GVMAG-M-3300021962-46</strain>
    </source>
</reference>
<name>A0A6C0CTY7_9ZZZZ</name>
<feature type="transmembrane region" description="Helical" evidence="1">
    <location>
        <begin position="6"/>
        <end position="28"/>
    </location>
</feature>
<feature type="transmembrane region" description="Helical" evidence="1">
    <location>
        <begin position="35"/>
        <end position="55"/>
    </location>
</feature>